<evidence type="ECO:0008006" key="4">
    <source>
        <dbReference type="Google" id="ProtNLM"/>
    </source>
</evidence>
<dbReference type="PIRSF" id="PIRSF006661">
    <property type="entry name" value="PP-lp_UCP006661"/>
    <property type="match status" value="1"/>
</dbReference>
<comment type="caution">
    <text evidence="2">The sequence shown here is derived from an EMBL/GenBank/DDBJ whole genome shotgun (WGS) entry which is preliminary data.</text>
</comment>
<proteinExistence type="predicted"/>
<accession>A0A521FYF1</accession>
<name>A0A521FYF1_9BACT</name>
<keyword evidence="3" id="KW-1185">Reference proteome</keyword>
<dbReference type="NCBIfam" id="TIGR00268">
    <property type="entry name" value="ATP-dependent sacrificial sulfur transferase LarE"/>
    <property type="match status" value="1"/>
</dbReference>
<evidence type="ECO:0000256" key="1">
    <source>
        <dbReference type="PIRSR" id="PIRSR006661-1"/>
    </source>
</evidence>
<dbReference type="SUPFAM" id="SSF52402">
    <property type="entry name" value="Adenine nucleotide alpha hydrolases-like"/>
    <property type="match status" value="1"/>
</dbReference>
<dbReference type="Proteomes" id="UP000316238">
    <property type="component" value="Unassembled WGS sequence"/>
</dbReference>
<dbReference type="PANTHER" id="PTHR43169:SF2">
    <property type="entry name" value="NAD_GMP SYNTHASE DOMAIN-CONTAINING PROTEIN"/>
    <property type="match status" value="1"/>
</dbReference>
<sequence>MQLDGKAELLRRRLQGYGRVGVAFSGGADSSLLLRAAVDALGTENVLALHARSCLQKREEQERTMSWPQRHNCLVQLRLVKIQPLDWPDFAANPPERCYCCKRRVYSRFLELLANEGIEMLLDGTNTDDLQQGEAGRPGLRAVAELSVQTPLADCGLSKADVRELSRRLNLDTWDQPSGSCLATRIPAGLAVTAERLVLVATMEQVLAEAGFFGCRVPLLDEKTVCIQLAEKDIGRQSALAMLRKLRGLLKSRGIGKIFLDLDGR</sequence>
<evidence type="ECO:0000313" key="2">
    <source>
        <dbReference type="EMBL" id="TAA73797.1"/>
    </source>
</evidence>
<feature type="active site" description="Nucleophile and sulfur donor" evidence="1">
    <location>
        <position position="181"/>
    </location>
</feature>
<dbReference type="Gene3D" id="3.40.50.620">
    <property type="entry name" value="HUPs"/>
    <property type="match status" value="1"/>
</dbReference>
<dbReference type="EMBL" id="NQJD01000059">
    <property type="protein sequence ID" value="TAA73797.1"/>
    <property type="molecule type" value="Genomic_DNA"/>
</dbReference>
<dbReference type="GO" id="GO:0016783">
    <property type="term" value="F:sulfurtransferase activity"/>
    <property type="evidence" value="ECO:0007669"/>
    <property type="project" value="InterPro"/>
</dbReference>
<organism evidence="2 3">
    <name type="scientific">Candidatus Electronema aureum</name>
    <dbReference type="NCBI Taxonomy" id="2005002"/>
    <lineage>
        <taxon>Bacteria</taxon>
        <taxon>Pseudomonadati</taxon>
        <taxon>Thermodesulfobacteriota</taxon>
        <taxon>Desulfobulbia</taxon>
        <taxon>Desulfobulbales</taxon>
        <taxon>Desulfobulbaceae</taxon>
        <taxon>Candidatus Electronema</taxon>
    </lineage>
</organism>
<gene>
    <name evidence="2" type="ORF">CDV28_1594</name>
</gene>
<dbReference type="InterPro" id="IPR005232">
    <property type="entry name" value="LarE"/>
</dbReference>
<dbReference type="PANTHER" id="PTHR43169">
    <property type="entry name" value="EXSB FAMILY PROTEIN"/>
    <property type="match status" value="1"/>
</dbReference>
<dbReference type="AlphaFoldDB" id="A0A521FYF1"/>
<dbReference type="InterPro" id="IPR014729">
    <property type="entry name" value="Rossmann-like_a/b/a_fold"/>
</dbReference>
<dbReference type="InterPro" id="IPR052188">
    <property type="entry name" value="Ni-pincer_cofactor_biosynth"/>
</dbReference>
<reference evidence="2" key="1">
    <citation type="submission" date="2017-07" db="EMBL/GenBank/DDBJ databases">
        <title>The cable genome - Insights into the physiology and evolution of filamentous bacteria capable of sulfide oxidation via long distance electron transfer.</title>
        <authorList>
            <person name="Thorup C."/>
            <person name="Bjerg J.T."/>
            <person name="Schreiber L."/>
            <person name="Nielsen L.P."/>
            <person name="Kjeldsen K.U."/>
            <person name="Boesen T."/>
            <person name="Boggild A."/>
            <person name="Meysman F."/>
            <person name="Geelhoed J."/>
            <person name="Schramm A."/>
        </authorList>
    </citation>
    <scope>NUCLEOTIDE SEQUENCE [LARGE SCALE GENOMIC DNA]</scope>
    <source>
        <strain evidence="2">GS</strain>
    </source>
</reference>
<evidence type="ECO:0000313" key="3">
    <source>
        <dbReference type="Proteomes" id="UP000316238"/>
    </source>
</evidence>
<protein>
    <recommendedName>
        <fullName evidence="4">Asparagine synthetase domain-containing protein</fullName>
    </recommendedName>
</protein>